<dbReference type="InterPro" id="IPR018490">
    <property type="entry name" value="cNMP-bd_dom_sf"/>
</dbReference>
<dbReference type="RefSeq" id="WP_378254961.1">
    <property type="nucleotide sequence ID" value="NZ_JBHSJV010000001.1"/>
</dbReference>
<dbReference type="SUPFAM" id="SSF51206">
    <property type="entry name" value="cAMP-binding domain-like"/>
    <property type="match status" value="1"/>
</dbReference>
<feature type="domain" description="Cyclic nucleotide-binding" evidence="1">
    <location>
        <begin position="30"/>
        <end position="115"/>
    </location>
</feature>
<sequence length="191" mass="23023">MEKIISDIFKEHVTLTETEWKYVSTYFNRKEFPKNSYLLKEGQVAFEAFRIIKGCCRVYYNFDGKEKNIGFSREDGWETDVESFFYHTPSKMNIQAIENMTVYGLTYKKKMELFEYNRQFETYFRVLAEKRITFLNSLLIKRDTMNAKERFKSFKERQPWVFQRISQYHIASYLGITPTAYSLIQKELLQG</sequence>
<reference evidence="3" key="1">
    <citation type="journal article" date="2019" name="Int. J. Syst. Evol. Microbiol.">
        <title>The Global Catalogue of Microorganisms (GCM) 10K type strain sequencing project: providing services to taxonomists for standard genome sequencing and annotation.</title>
        <authorList>
            <consortium name="The Broad Institute Genomics Platform"/>
            <consortium name="The Broad Institute Genome Sequencing Center for Infectious Disease"/>
            <person name="Wu L."/>
            <person name="Ma J."/>
        </authorList>
    </citation>
    <scope>NUCLEOTIDE SEQUENCE [LARGE SCALE GENOMIC DNA]</scope>
    <source>
        <strain evidence="3">KCTC 42423</strain>
    </source>
</reference>
<keyword evidence="3" id="KW-1185">Reference proteome</keyword>
<dbReference type="CDD" id="cd00038">
    <property type="entry name" value="CAP_ED"/>
    <property type="match status" value="1"/>
</dbReference>
<comment type="caution">
    <text evidence="2">The sequence shown here is derived from an EMBL/GenBank/DDBJ whole genome shotgun (WGS) entry which is preliminary data.</text>
</comment>
<protein>
    <submittedName>
        <fullName evidence="2">Crp/Fnr family transcriptional regulator</fullName>
    </submittedName>
</protein>
<evidence type="ECO:0000313" key="3">
    <source>
        <dbReference type="Proteomes" id="UP001597459"/>
    </source>
</evidence>
<proteinExistence type="predicted"/>
<dbReference type="EMBL" id="JBHULX010000039">
    <property type="protein sequence ID" value="MFD2592827.1"/>
    <property type="molecule type" value="Genomic_DNA"/>
</dbReference>
<name>A0ABW5NCP6_9FLAO</name>
<accession>A0ABW5NCP6</accession>
<evidence type="ECO:0000313" key="2">
    <source>
        <dbReference type="EMBL" id="MFD2592827.1"/>
    </source>
</evidence>
<evidence type="ECO:0000259" key="1">
    <source>
        <dbReference type="Pfam" id="PF00027"/>
    </source>
</evidence>
<dbReference type="InterPro" id="IPR014710">
    <property type="entry name" value="RmlC-like_jellyroll"/>
</dbReference>
<gene>
    <name evidence="2" type="ORF">ACFSTE_18460</name>
</gene>
<dbReference type="Pfam" id="PF00027">
    <property type="entry name" value="cNMP_binding"/>
    <property type="match status" value="1"/>
</dbReference>
<dbReference type="Gene3D" id="2.60.120.10">
    <property type="entry name" value="Jelly Rolls"/>
    <property type="match status" value="1"/>
</dbReference>
<organism evidence="2 3">
    <name type="scientific">Aquimarina hainanensis</name>
    <dbReference type="NCBI Taxonomy" id="1578017"/>
    <lineage>
        <taxon>Bacteria</taxon>
        <taxon>Pseudomonadati</taxon>
        <taxon>Bacteroidota</taxon>
        <taxon>Flavobacteriia</taxon>
        <taxon>Flavobacteriales</taxon>
        <taxon>Flavobacteriaceae</taxon>
        <taxon>Aquimarina</taxon>
    </lineage>
</organism>
<dbReference type="Proteomes" id="UP001597459">
    <property type="component" value="Unassembled WGS sequence"/>
</dbReference>
<dbReference type="InterPro" id="IPR000595">
    <property type="entry name" value="cNMP-bd_dom"/>
</dbReference>